<dbReference type="GO" id="GO:0008168">
    <property type="term" value="F:methyltransferase activity"/>
    <property type="evidence" value="ECO:0007669"/>
    <property type="project" value="InterPro"/>
</dbReference>
<keyword evidence="1" id="KW-0010">Activator</keyword>
<organism evidence="3 4">
    <name type="scientific">Pontibacter mucosus</name>
    <dbReference type="NCBI Taxonomy" id="1649266"/>
    <lineage>
        <taxon>Bacteria</taxon>
        <taxon>Pseudomonadati</taxon>
        <taxon>Bacteroidota</taxon>
        <taxon>Cytophagia</taxon>
        <taxon>Cytophagales</taxon>
        <taxon>Hymenobacteraceae</taxon>
        <taxon>Pontibacter</taxon>
    </lineage>
</organism>
<dbReference type="Pfam" id="PF02805">
    <property type="entry name" value="Ada_Zn_binding"/>
    <property type="match status" value="1"/>
</dbReference>
<evidence type="ECO:0000259" key="2">
    <source>
        <dbReference type="Pfam" id="PF02805"/>
    </source>
</evidence>
<evidence type="ECO:0000313" key="4">
    <source>
        <dbReference type="Proteomes" id="UP000244225"/>
    </source>
</evidence>
<dbReference type="InterPro" id="IPR035451">
    <property type="entry name" value="Ada-like_dom_sf"/>
</dbReference>
<dbReference type="GO" id="GO:0003677">
    <property type="term" value="F:DNA binding"/>
    <property type="evidence" value="ECO:0007669"/>
    <property type="project" value="InterPro"/>
</dbReference>
<proteinExistence type="predicted"/>
<dbReference type="GO" id="GO:0008270">
    <property type="term" value="F:zinc ion binding"/>
    <property type="evidence" value="ECO:0007669"/>
    <property type="project" value="InterPro"/>
</dbReference>
<comment type="caution">
    <text evidence="3">The sequence shown here is derived from an EMBL/GenBank/DDBJ whole genome shotgun (WGS) entry which is preliminary data.</text>
</comment>
<dbReference type="OrthoDB" id="894286at2"/>
<dbReference type="SUPFAM" id="SSF57884">
    <property type="entry name" value="Ada DNA repair protein, N-terminal domain (N-Ada 10)"/>
    <property type="match status" value="1"/>
</dbReference>
<dbReference type="AlphaFoldDB" id="A0A2T5YEE1"/>
<dbReference type="Gene3D" id="3.40.10.10">
    <property type="entry name" value="DNA Methylphosphotriester Repair Domain"/>
    <property type="match status" value="1"/>
</dbReference>
<dbReference type="InterPro" id="IPR004026">
    <property type="entry name" value="Ada_DNA_repair_Zn-bd"/>
</dbReference>
<accession>A0A2T5YEE1</accession>
<sequence length="81" mass="9523">MIRHTNLFNGELRSSIRQARIQFGGNRKLKIYGKLTCSLGKKMRKENRVFFLTENDAVENGYRPCGHCMRAAYKKWKDELV</sequence>
<protein>
    <submittedName>
        <fullName evidence="3">Metal binding Ada-like protein</fullName>
    </submittedName>
</protein>
<dbReference type="Proteomes" id="UP000244225">
    <property type="component" value="Unassembled WGS sequence"/>
</dbReference>
<dbReference type="GO" id="GO:0006355">
    <property type="term" value="P:regulation of DNA-templated transcription"/>
    <property type="evidence" value="ECO:0007669"/>
    <property type="project" value="InterPro"/>
</dbReference>
<name>A0A2T5YEE1_9BACT</name>
<keyword evidence="4" id="KW-1185">Reference proteome</keyword>
<feature type="domain" description="Ada DNA repair metal-binding" evidence="2">
    <location>
        <begin position="23"/>
        <end position="68"/>
    </location>
</feature>
<evidence type="ECO:0000313" key="3">
    <source>
        <dbReference type="EMBL" id="PTX15082.1"/>
    </source>
</evidence>
<dbReference type="GO" id="GO:0006281">
    <property type="term" value="P:DNA repair"/>
    <property type="evidence" value="ECO:0007669"/>
    <property type="project" value="InterPro"/>
</dbReference>
<reference evidence="3 4" key="1">
    <citation type="submission" date="2018-04" db="EMBL/GenBank/DDBJ databases">
        <title>Genomic Encyclopedia of Archaeal and Bacterial Type Strains, Phase II (KMG-II): from individual species to whole genera.</title>
        <authorList>
            <person name="Goeker M."/>
        </authorList>
    </citation>
    <scope>NUCLEOTIDE SEQUENCE [LARGE SCALE GENOMIC DNA]</scope>
    <source>
        <strain evidence="3 4">DSM 100162</strain>
    </source>
</reference>
<dbReference type="RefSeq" id="WP_108213081.1">
    <property type="nucleotide sequence ID" value="NZ_QBKI01000009.1"/>
</dbReference>
<dbReference type="EMBL" id="QBKI01000009">
    <property type="protein sequence ID" value="PTX15082.1"/>
    <property type="molecule type" value="Genomic_DNA"/>
</dbReference>
<evidence type="ECO:0000256" key="1">
    <source>
        <dbReference type="ARBA" id="ARBA00023159"/>
    </source>
</evidence>
<gene>
    <name evidence="3" type="ORF">C8N40_109180</name>
</gene>